<evidence type="ECO:0000256" key="4">
    <source>
        <dbReference type="ARBA" id="ARBA00012483"/>
    </source>
</evidence>
<gene>
    <name evidence="18" type="ORF">RGQ29_031148</name>
</gene>
<keyword evidence="9" id="KW-0833">Ubl conjugation pathway</keyword>
<keyword evidence="10" id="KW-0862">Zinc</keyword>
<dbReference type="EC" id="2.3.2.27" evidence="4"/>
<dbReference type="Gene3D" id="3.30.40.10">
    <property type="entry name" value="Zinc/RING finger domain, C3HC4 (zinc finger)"/>
    <property type="match status" value="1"/>
</dbReference>
<feature type="domain" description="RING-type" evidence="17">
    <location>
        <begin position="146"/>
        <end position="188"/>
    </location>
</feature>
<keyword evidence="7" id="KW-0479">Metal-binding</keyword>
<comment type="pathway">
    <text evidence="3">Protein modification; protein ubiquitination.</text>
</comment>
<evidence type="ECO:0000256" key="12">
    <source>
        <dbReference type="ARBA" id="ARBA00023136"/>
    </source>
</evidence>
<keyword evidence="6 16" id="KW-0812">Transmembrane</keyword>
<evidence type="ECO:0000256" key="15">
    <source>
        <dbReference type="SAM" id="MobiDB-lite"/>
    </source>
</evidence>
<dbReference type="EMBL" id="JAXUIC010000009">
    <property type="protein sequence ID" value="KAK4573056.1"/>
    <property type="molecule type" value="Genomic_DNA"/>
</dbReference>
<accession>A0AAN7EJJ1</accession>
<dbReference type="AlphaFoldDB" id="A0AAN7EJJ1"/>
<evidence type="ECO:0000256" key="16">
    <source>
        <dbReference type="SAM" id="Phobius"/>
    </source>
</evidence>
<sequence>MYSSSFFLQTSPSSHSSHLLMAPNHKRFYKLGSQVLTHIKNQANPIHQPAQPTSESAFPLLAIAVLCIMATAFLLVSYYLFVTKCCSNWQEVNLLRWFSVLRVRESEDPFIALSPTMWNHGLDESVIREIPTCQFQREDEEKRVCCAVCLNEFQEQDMLRVLPKCSHAFHLDCIDIWLQSNANCPLCRSSISGRSRCRIDQIIAPSSSPQDSQLLSHSHMSSDEDFVVIELGGEDEVTLPQRQQERNDSLQVSVQPRSHSPKKLEKKHENLKPRKFHHVSIMGDECIDVRKKEDQFSIQPIRRSFSMDSAADQQLYLTVQAIIQQKMHHNEVSTSEDFDSRGRRSFFPFRHGRGSRNAILPIECEL</sequence>
<evidence type="ECO:0000313" key="18">
    <source>
        <dbReference type="EMBL" id="KAK4573056.1"/>
    </source>
</evidence>
<evidence type="ECO:0000256" key="2">
    <source>
        <dbReference type="ARBA" id="ARBA00004167"/>
    </source>
</evidence>
<dbReference type="InterPro" id="IPR001841">
    <property type="entry name" value="Znf_RING"/>
</dbReference>
<evidence type="ECO:0000256" key="3">
    <source>
        <dbReference type="ARBA" id="ARBA00004906"/>
    </source>
</evidence>
<comment type="similarity">
    <text evidence="13">Belongs to the RING-type zinc finger family. ATL subfamily.</text>
</comment>
<keyword evidence="12 16" id="KW-0472">Membrane</keyword>
<feature type="region of interest" description="Disordered" evidence="15">
    <location>
        <begin position="240"/>
        <end position="269"/>
    </location>
</feature>
<protein>
    <recommendedName>
        <fullName evidence="4">RING-type E3 ubiquitin transferase</fullName>
        <ecNumber evidence="4">2.3.2.27</ecNumber>
    </recommendedName>
</protein>
<evidence type="ECO:0000256" key="9">
    <source>
        <dbReference type="ARBA" id="ARBA00022786"/>
    </source>
</evidence>
<dbReference type="GO" id="GO:0016567">
    <property type="term" value="P:protein ubiquitination"/>
    <property type="evidence" value="ECO:0007669"/>
    <property type="project" value="InterPro"/>
</dbReference>
<evidence type="ECO:0000256" key="5">
    <source>
        <dbReference type="ARBA" id="ARBA00022679"/>
    </source>
</evidence>
<feature type="transmembrane region" description="Helical" evidence="16">
    <location>
        <begin position="57"/>
        <end position="81"/>
    </location>
</feature>
<reference evidence="18 19" key="1">
    <citation type="journal article" date="2023" name="G3 (Bethesda)">
        <title>A haplotype-resolved chromosome-scale genome for Quercus rubra L. provides insights into the genetics of adaptive traits for red oak species.</title>
        <authorList>
            <person name="Kapoor B."/>
            <person name="Jenkins J."/>
            <person name="Schmutz J."/>
            <person name="Zhebentyayeva T."/>
            <person name="Kuelheim C."/>
            <person name="Coggeshall M."/>
            <person name="Heim C."/>
            <person name="Lasky J.R."/>
            <person name="Leites L."/>
            <person name="Islam-Faridi N."/>
            <person name="Romero-Severson J."/>
            <person name="DeLeo V.L."/>
            <person name="Lucas S.M."/>
            <person name="Lazic D."/>
            <person name="Gailing O."/>
            <person name="Carlson J."/>
            <person name="Staton M."/>
        </authorList>
    </citation>
    <scope>NUCLEOTIDE SEQUENCE [LARGE SCALE GENOMIC DNA]</scope>
    <source>
        <strain evidence="18">Pseudo-F2</strain>
    </source>
</reference>
<keyword evidence="8 14" id="KW-0863">Zinc-finger</keyword>
<proteinExistence type="inferred from homology"/>
<evidence type="ECO:0000256" key="11">
    <source>
        <dbReference type="ARBA" id="ARBA00022989"/>
    </source>
</evidence>
<keyword evidence="5" id="KW-0808">Transferase</keyword>
<dbReference type="PANTHER" id="PTHR46913">
    <property type="entry name" value="RING-H2 FINGER PROTEIN ATL16"/>
    <property type="match status" value="1"/>
</dbReference>
<dbReference type="FunFam" id="3.30.40.10:FF:000187">
    <property type="entry name" value="E3 ubiquitin-protein ligase ATL6"/>
    <property type="match status" value="1"/>
</dbReference>
<evidence type="ECO:0000256" key="8">
    <source>
        <dbReference type="ARBA" id="ARBA00022771"/>
    </source>
</evidence>
<evidence type="ECO:0000256" key="13">
    <source>
        <dbReference type="ARBA" id="ARBA00024209"/>
    </source>
</evidence>
<evidence type="ECO:0000259" key="17">
    <source>
        <dbReference type="PROSITE" id="PS50089"/>
    </source>
</evidence>
<organism evidence="18 19">
    <name type="scientific">Quercus rubra</name>
    <name type="common">Northern red oak</name>
    <name type="synonym">Quercus borealis</name>
    <dbReference type="NCBI Taxonomy" id="3512"/>
    <lineage>
        <taxon>Eukaryota</taxon>
        <taxon>Viridiplantae</taxon>
        <taxon>Streptophyta</taxon>
        <taxon>Embryophyta</taxon>
        <taxon>Tracheophyta</taxon>
        <taxon>Spermatophyta</taxon>
        <taxon>Magnoliopsida</taxon>
        <taxon>eudicotyledons</taxon>
        <taxon>Gunneridae</taxon>
        <taxon>Pentapetalae</taxon>
        <taxon>rosids</taxon>
        <taxon>fabids</taxon>
        <taxon>Fagales</taxon>
        <taxon>Fagaceae</taxon>
        <taxon>Quercus</taxon>
    </lineage>
</organism>
<evidence type="ECO:0000256" key="1">
    <source>
        <dbReference type="ARBA" id="ARBA00000900"/>
    </source>
</evidence>
<dbReference type="PROSITE" id="PS50089">
    <property type="entry name" value="ZF_RING_2"/>
    <property type="match status" value="1"/>
</dbReference>
<dbReference type="SMART" id="SM00184">
    <property type="entry name" value="RING"/>
    <property type="match status" value="1"/>
</dbReference>
<keyword evidence="19" id="KW-1185">Reference proteome</keyword>
<keyword evidence="11 16" id="KW-1133">Transmembrane helix</keyword>
<dbReference type="SUPFAM" id="SSF57850">
    <property type="entry name" value="RING/U-box"/>
    <property type="match status" value="1"/>
</dbReference>
<comment type="caution">
    <text evidence="18">The sequence shown here is derived from an EMBL/GenBank/DDBJ whole genome shotgun (WGS) entry which is preliminary data.</text>
</comment>
<dbReference type="CDD" id="cd16461">
    <property type="entry name" value="RING-H2_EL5-like"/>
    <property type="match status" value="1"/>
</dbReference>
<comment type="subcellular location">
    <subcellularLocation>
        <location evidence="2">Membrane</location>
        <topology evidence="2">Single-pass membrane protein</topology>
    </subcellularLocation>
</comment>
<evidence type="ECO:0000256" key="7">
    <source>
        <dbReference type="ARBA" id="ARBA00022723"/>
    </source>
</evidence>
<evidence type="ECO:0000256" key="6">
    <source>
        <dbReference type="ARBA" id="ARBA00022692"/>
    </source>
</evidence>
<dbReference type="GO" id="GO:0061630">
    <property type="term" value="F:ubiquitin protein ligase activity"/>
    <property type="evidence" value="ECO:0007669"/>
    <property type="project" value="UniProtKB-EC"/>
</dbReference>
<comment type="catalytic activity">
    <reaction evidence="1">
        <text>S-ubiquitinyl-[E2 ubiquitin-conjugating enzyme]-L-cysteine + [acceptor protein]-L-lysine = [E2 ubiquitin-conjugating enzyme]-L-cysteine + N(6)-ubiquitinyl-[acceptor protein]-L-lysine.</text>
        <dbReference type="EC" id="2.3.2.27"/>
    </reaction>
</comment>
<evidence type="ECO:0000256" key="14">
    <source>
        <dbReference type="PROSITE-ProRule" id="PRU00175"/>
    </source>
</evidence>
<evidence type="ECO:0000313" key="19">
    <source>
        <dbReference type="Proteomes" id="UP001324115"/>
    </source>
</evidence>
<dbReference type="Pfam" id="PF13639">
    <property type="entry name" value="zf-RING_2"/>
    <property type="match status" value="1"/>
</dbReference>
<dbReference type="PANTHER" id="PTHR46913:SF8">
    <property type="entry name" value="RING-TYPE E3 UBIQUITIN TRANSFERASE"/>
    <property type="match status" value="1"/>
</dbReference>
<evidence type="ECO:0000256" key="10">
    <source>
        <dbReference type="ARBA" id="ARBA00022833"/>
    </source>
</evidence>
<dbReference type="GO" id="GO:0008270">
    <property type="term" value="F:zinc ion binding"/>
    <property type="evidence" value="ECO:0007669"/>
    <property type="project" value="UniProtKB-KW"/>
</dbReference>
<dbReference type="GO" id="GO:0016020">
    <property type="term" value="C:membrane"/>
    <property type="evidence" value="ECO:0007669"/>
    <property type="project" value="UniProtKB-SubCell"/>
</dbReference>
<name>A0AAN7EJJ1_QUERU</name>
<dbReference type="Proteomes" id="UP001324115">
    <property type="component" value="Unassembled WGS sequence"/>
</dbReference>
<feature type="compositionally biased region" description="Polar residues" evidence="15">
    <location>
        <begin position="249"/>
        <end position="258"/>
    </location>
</feature>
<dbReference type="InterPro" id="IPR013083">
    <property type="entry name" value="Znf_RING/FYVE/PHD"/>
</dbReference>
<dbReference type="InterPro" id="IPR044600">
    <property type="entry name" value="ATL1/ATL16-like"/>
</dbReference>